<organism evidence="1 2">
    <name type="scientific">Spirosoma utsteinense</name>
    <dbReference type="NCBI Taxonomy" id="2585773"/>
    <lineage>
        <taxon>Bacteria</taxon>
        <taxon>Pseudomonadati</taxon>
        <taxon>Bacteroidota</taxon>
        <taxon>Cytophagia</taxon>
        <taxon>Cytophagales</taxon>
        <taxon>Cytophagaceae</taxon>
        <taxon>Spirosoma</taxon>
    </lineage>
</organism>
<evidence type="ECO:0000313" key="1">
    <source>
        <dbReference type="EMBL" id="MBC3795024.1"/>
    </source>
</evidence>
<gene>
    <name evidence="1" type="ORF">FH603_5556</name>
</gene>
<dbReference type="RefSeq" id="WP_186742102.1">
    <property type="nucleotide sequence ID" value="NZ_VFIA01000074.1"/>
</dbReference>
<evidence type="ECO:0000313" key="2">
    <source>
        <dbReference type="Proteomes" id="UP000700732"/>
    </source>
</evidence>
<accession>A0ABR6WET5</accession>
<reference evidence="1 2" key="1">
    <citation type="submission" date="2019-06" db="EMBL/GenBank/DDBJ databases">
        <title>Spirosoma utsteinense sp. nov. isolated from Antarctic ice-free soils.</title>
        <authorList>
            <person name="Tahon G."/>
        </authorList>
    </citation>
    <scope>NUCLEOTIDE SEQUENCE [LARGE SCALE GENOMIC DNA]</scope>
    <source>
        <strain evidence="1 2">LMG 31447</strain>
    </source>
</reference>
<protein>
    <submittedName>
        <fullName evidence="1">Uncharacterized protein</fullName>
    </submittedName>
</protein>
<dbReference type="Proteomes" id="UP000700732">
    <property type="component" value="Unassembled WGS sequence"/>
</dbReference>
<comment type="caution">
    <text evidence="1">The sequence shown here is derived from an EMBL/GenBank/DDBJ whole genome shotgun (WGS) entry which is preliminary data.</text>
</comment>
<name>A0ABR6WET5_9BACT</name>
<sequence>MIKYIGSNHLLQSVHPILKQQIINAQANLLSVEFISSFDFLSKVFDDLRIKSTVSVSLKDLPVSDLANRKFSTLLDEFGTMLTEEGFPEQSIALHAVNLAQQTHLLQAFASPSEAVLYIENKVETIVNTFPKSVKDIEVGRNPGDVIDPYILAATQFLLCEGEFKGAVSAIVAHKALMIIEGLMGHLHEDIIGMMRGNVRVPEPRSTDRETIDPGHNPFPGADVMQPPFFESDTIKFHQVKSKTGSAKGGDGVRLGSQLQALQDFYGGQTYYHALIGNTLKGHRSMAAVLSKAPDTIVLVGSPSFNQLTNSEIGPELLLRVYQSAFRAVAIKSGYSLDAMTENIVASFSKRPDVQADGFLEALLKDVTQGDPNDQDSRLYVGGRKKRN</sequence>
<keyword evidence="2" id="KW-1185">Reference proteome</keyword>
<dbReference type="EMBL" id="VFIA01000074">
    <property type="protein sequence ID" value="MBC3795024.1"/>
    <property type="molecule type" value="Genomic_DNA"/>
</dbReference>
<proteinExistence type="predicted"/>